<dbReference type="PROSITE" id="PS51318">
    <property type="entry name" value="TAT"/>
    <property type="match status" value="1"/>
</dbReference>
<feature type="signal peptide" evidence="1">
    <location>
        <begin position="1"/>
        <end position="38"/>
    </location>
</feature>
<accession>A0ABV8GMB8</accession>
<name>A0ABV8GMB8_9ACTN</name>
<evidence type="ECO:0008006" key="4">
    <source>
        <dbReference type="Google" id="ProtNLM"/>
    </source>
</evidence>
<dbReference type="Proteomes" id="UP001595851">
    <property type="component" value="Unassembled WGS sequence"/>
</dbReference>
<proteinExistence type="predicted"/>
<sequence>MDTKTTPVPGRRAYLTRRTLVVPAAVAAALALGLPAHAAGDSSASAASPQIAAASAVSASAAGQIPGRYCGQAKGSGGYVRQAAPWRSGAHIRVSSIIHCGKADMWNFRSMETHLSQYRGLGIWSAKARKITRKNGRAAYTVTHNLSWKCSGGSQLYRTTTANRVGRWLFKTYSGQRRISC</sequence>
<dbReference type="RefSeq" id="WP_379533924.1">
    <property type="nucleotide sequence ID" value="NZ_JBHSBI010000032.1"/>
</dbReference>
<keyword evidence="1" id="KW-0732">Signal</keyword>
<evidence type="ECO:0000256" key="1">
    <source>
        <dbReference type="SAM" id="SignalP"/>
    </source>
</evidence>
<keyword evidence="3" id="KW-1185">Reference proteome</keyword>
<feature type="chain" id="PRO_5046870807" description="DUF2690 domain-containing protein" evidence="1">
    <location>
        <begin position="39"/>
        <end position="181"/>
    </location>
</feature>
<gene>
    <name evidence="2" type="ORF">ACFOY2_43085</name>
</gene>
<dbReference type="EMBL" id="JBHSBI010000032">
    <property type="protein sequence ID" value="MFC4014074.1"/>
    <property type="molecule type" value="Genomic_DNA"/>
</dbReference>
<organism evidence="2 3">
    <name type="scientific">Nonomuraea purpurea</name>
    <dbReference type="NCBI Taxonomy" id="1849276"/>
    <lineage>
        <taxon>Bacteria</taxon>
        <taxon>Bacillati</taxon>
        <taxon>Actinomycetota</taxon>
        <taxon>Actinomycetes</taxon>
        <taxon>Streptosporangiales</taxon>
        <taxon>Streptosporangiaceae</taxon>
        <taxon>Nonomuraea</taxon>
    </lineage>
</organism>
<evidence type="ECO:0000313" key="3">
    <source>
        <dbReference type="Proteomes" id="UP001595851"/>
    </source>
</evidence>
<dbReference type="InterPro" id="IPR006311">
    <property type="entry name" value="TAT_signal"/>
</dbReference>
<comment type="caution">
    <text evidence="2">The sequence shown here is derived from an EMBL/GenBank/DDBJ whole genome shotgun (WGS) entry which is preliminary data.</text>
</comment>
<reference evidence="3" key="1">
    <citation type="journal article" date="2019" name="Int. J. Syst. Evol. Microbiol.">
        <title>The Global Catalogue of Microorganisms (GCM) 10K type strain sequencing project: providing services to taxonomists for standard genome sequencing and annotation.</title>
        <authorList>
            <consortium name="The Broad Institute Genomics Platform"/>
            <consortium name="The Broad Institute Genome Sequencing Center for Infectious Disease"/>
            <person name="Wu L."/>
            <person name="Ma J."/>
        </authorList>
    </citation>
    <scope>NUCLEOTIDE SEQUENCE [LARGE SCALE GENOMIC DNA]</scope>
    <source>
        <strain evidence="3">TBRC 1276</strain>
    </source>
</reference>
<protein>
    <recommendedName>
        <fullName evidence="4">DUF2690 domain-containing protein</fullName>
    </recommendedName>
</protein>
<evidence type="ECO:0000313" key="2">
    <source>
        <dbReference type="EMBL" id="MFC4014074.1"/>
    </source>
</evidence>